<evidence type="ECO:0000313" key="1">
    <source>
        <dbReference type="EMBL" id="AFP83759.1"/>
    </source>
</evidence>
<organism evidence="1 2">
    <name type="scientific">Candidatus Carsonella ruddii CS isolate Thao2000</name>
    <dbReference type="NCBI Taxonomy" id="1202537"/>
    <lineage>
        <taxon>Bacteria</taxon>
        <taxon>Pseudomonadati</taxon>
        <taxon>Pseudomonadota</taxon>
        <taxon>Gammaproteobacteria</taxon>
        <taxon>Oceanospirillales</taxon>
        <taxon>Halomonadaceae</taxon>
        <taxon>Zymobacter group</taxon>
        <taxon>Candidatus Carsonella</taxon>
    </lineage>
</organism>
<dbReference type="PATRIC" id="fig|1202537.3.peg.93"/>
<protein>
    <submittedName>
        <fullName evidence="1">SufE protein probably involved in Fe-S center assembly</fullName>
    </submittedName>
</protein>
<dbReference type="Gene3D" id="3.90.1010.10">
    <property type="match status" value="1"/>
</dbReference>
<evidence type="ECO:0000313" key="2">
    <source>
        <dbReference type="Proteomes" id="UP000003931"/>
    </source>
</evidence>
<name>J7GTA9_CARRU</name>
<sequence length="124" mass="14958">MIKKIKKIKNKIFNKNFLNFIIKIGKQFFFLKKKYLINNCLIKTWLKIINKKKIYIFSYSKSLIISGILKILSKIINKNIIKNIYILFKFNILKILKISKFISFTKKNSIKIILLNIFNFIKYN</sequence>
<accession>J7GTA9</accession>
<dbReference type="Proteomes" id="UP000003931">
    <property type="component" value="Chromosome"/>
</dbReference>
<dbReference type="KEGG" id="crc:A33Y_0112"/>
<proteinExistence type="predicted"/>
<dbReference type="SUPFAM" id="SSF82649">
    <property type="entry name" value="SufE/NifU"/>
    <property type="match status" value="1"/>
</dbReference>
<dbReference type="AlphaFoldDB" id="J7GTA9"/>
<dbReference type="STRING" id="1202537.A33Y_0112"/>
<dbReference type="EMBL" id="CP003542">
    <property type="protein sequence ID" value="AFP83759.1"/>
    <property type="molecule type" value="Genomic_DNA"/>
</dbReference>
<reference evidence="1 2" key="1">
    <citation type="journal article" date="2012" name="Mol. Biol. Evol.">
        <title>Genome reduction and co-evolution between the primary and secondary bacterial symbionts of psyllids.</title>
        <authorList>
            <person name="Sloan D.B."/>
            <person name="Moran N.A."/>
        </authorList>
    </citation>
    <scope>NUCLEOTIDE SEQUENCE [LARGE SCALE GENOMIC DNA]</scope>
    <source>
        <strain evidence="1 2">CS</strain>
    </source>
</reference>
<gene>
    <name evidence="1" type="primary">sufE</name>
    <name evidence="1" type="ORF">A33Y_0112</name>
</gene>
<dbReference type="HOGENOM" id="CLU_1999718_0_0_6"/>